<dbReference type="Proteomes" id="UP000297396">
    <property type="component" value="Unassembled WGS sequence"/>
</dbReference>
<reference evidence="3 4" key="1">
    <citation type="submission" date="2019-03" db="EMBL/GenBank/DDBJ databases">
        <title>Diversity of the mouse oral microbiome.</title>
        <authorList>
            <person name="Joseph S."/>
            <person name="Aduse-Opoku J."/>
            <person name="Curtis M."/>
            <person name="Wade W."/>
            <person name="Hashim A."/>
        </authorList>
    </citation>
    <scope>NUCLEOTIDE SEQUENCE [LARGE SCALE GENOMIC DNA]</scope>
    <source>
        <strain evidence="3 4">WT12</strain>
    </source>
</reference>
<evidence type="ECO:0000313" key="4">
    <source>
        <dbReference type="Proteomes" id="UP000297396"/>
    </source>
</evidence>
<gene>
    <name evidence="3" type="ORF">E4T80_11880</name>
</gene>
<accession>A0A4Y9JPH1</accession>
<organism evidence="3 4">
    <name type="scientific">Muribacter muris</name>
    <dbReference type="NCBI Taxonomy" id="67855"/>
    <lineage>
        <taxon>Bacteria</taxon>
        <taxon>Pseudomonadati</taxon>
        <taxon>Pseudomonadota</taxon>
        <taxon>Gammaproteobacteria</taxon>
        <taxon>Pasteurellales</taxon>
        <taxon>Pasteurellaceae</taxon>
        <taxon>Muribacter</taxon>
    </lineage>
</organism>
<dbReference type="Pfam" id="PF13986">
    <property type="entry name" value="DUF4224"/>
    <property type="match status" value="1"/>
</dbReference>
<comment type="caution">
    <text evidence="3">The sequence shown here is derived from an EMBL/GenBank/DDBJ whole genome shotgun (WGS) entry which is preliminary data.</text>
</comment>
<sequence length="98" mass="11732">MLGSRNNLIATSAPSLGAFYWREVMERVSQETLYEMTKYRQKSKQAEWLRDNHIPFHFDRYDHPVVFQHDLDKRQPRNAKSQSHPIKSKPKWQPPPLN</sequence>
<feature type="domain" description="DUF4224" evidence="2">
    <location>
        <begin position="28"/>
        <end position="67"/>
    </location>
</feature>
<protein>
    <submittedName>
        <fullName evidence="3">DUF4224 domain-containing protein</fullName>
    </submittedName>
</protein>
<evidence type="ECO:0000256" key="1">
    <source>
        <dbReference type="SAM" id="MobiDB-lite"/>
    </source>
</evidence>
<proteinExistence type="predicted"/>
<dbReference type="InterPro" id="IPR025319">
    <property type="entry name" value="DUF4224"/>
</dbReference>
<evidence type="ECO:0000313" key="3">
    <source>
        <dbReference type="EMBL" id="TFV07684.1"/>
    </source>
</evidence>
<evidence type="ECO:0000259" key="2">
    <source>
        <dbReference type="Pfam" id="PF13986"/>
    </source>
</evidence>
<name>A0A4Y9JPH1_9PAST</name>
<dbReference type="AlphaFoldDB" id="A0A4Y9JPH1"/>
<dbReference type="EMBL" id="SPPA01000038">
    <property type="protein sequence ID" value="TFV07684.1"/>
    <property type="molecule type" value="Genomic_DNA"/>
</dbReference>
<feature type="region of interest" description="Disordered" evidence="1">
    <location>
        <begin position="69"/>
        <end position="98"/>
    </location>
</feature>